<dbReference type="AlphaFoldDB" id="A0A426XUV1"/>
<name>A0A426XUV1_ENSVE</name>
<comment type="caution">
    <text evidence="1">The sequence shown here is derived from an EMBL/GenBank/DDBJ whole genome shotgun (WGS) entry which is preliminary data.</text>
</comment>
<dbReference type="EMBL" id="AMZH03017381">
    <property type="protein sequence ID" value="RRT43081.1"/>
    <property type="molecule type" value="Genomic_DNA"/>
</dbReference>
<reference evidence="1 2" key="1">
    <citation type="journal article" date="2014" name="Agronomy (Basel)">
        <title>A Draft Genome Sequence for Ensete ventricosum, the Drought-Tolerant Tree Against Hunger.</title>
        <authorList>
            <person name="Harrison J."/>
            <person name="Moore K.A."/>
            <person name="Paszkiewicz K."/>
            <person name="Jones T."/>
            <person name="Grant M."/>
            <person name="Ambacheew D."/>
            <person name="Muzemil S."/>
            <person name="Studholme D.J."/>
        </authorList>
    </citation>
    <scope>NUCLEOTIDE SEQUENCE [LARGE SCALE GENOMIC DNA]</scope>
</reference>
<organism evidence="1 2">
    <name type="scientific">Ensete ventricosum</name>
    <name type="common">Abyssinian banana</name>
    <name type="synonym">Musa ensete</name>
    <dbReference type="NCBI Taxonomy" id="4639"/>
    <lineage>
        <taxon>Eukaryota</taxon>
        <taxon>Viridiplantae</taxon>
        <taxon>Streptophyta</taxon>
        <taxon>Embryophyta</taxon>
        <taxon>Tracheophyta</taxon>
        <taxon>Spermatophyta</taxon>
        <taxon>Magnoliopsida</taxon>
        <taxon>Liliopsida</taxon>
        <taxon>Zingiberales</taxon>
        <taxon>Musaceae</taxon>
        <taxon>Ensete</taxon>
    </lineage>
</organism>
<gene>
    <name evidence="1" type="ORF">B296_00056667</name>
</gene>
<sequence>MKNLWNDMILLLPLQEFMSLTSVQGKLCASAPCSIFYVDSLHAAWILHQVPPKLLCLSVCIELMVALAPTIPRVNPSLSLISTSTQSVPSYDVVMVAPPLDLAMHPPMHYLIQDQATTPRCSFDSSTYKPLYEYRILRVSNSPHLCELCTTLSIVAQHIPLCTVSSFTKCPACLEHRQVWLPTSSHSSNSTIPTFVRYVFFIAFLSLWCLLRKGLAIPLNVNQGCPLL</sequence>
<evidence type="ECO:0000313" key="2">
    <source>
        <dbReference type="Proteomes" id="UP000287651"/>
    </source>
</evidence>
<accession>A0A426XUV1</accession>
<evidence type="ECO:0000313" key="1">
    <source>
        <dbReference type="EMBL" id="RRT43081.1"/>
    </source>
</evidence>
<dbReference type="Proteomes" id="UP000287651">
    <property type="component" value="Unassembled WGS sequence"/>
</dbReference>
<protein>
    <submittedName>
        <fullName evidence="1">Uncharacterized protein</fullName>
    </submittedName>
</protein>
<proteinExistence type="predicted"/>